<dbReference type="InterPro" id="IPR008146">
    <property type="entry name" value="Gln_synth_cat_dom"/>
</dbReference>
<evidence type="ECO:0000256" key="1">
    <source>
        <dbReference type="PROSITE-ProRule" id="PRU01330"/>
    </source>
</evidence>
<evidence type="ECO:0000313" key="5">
    <source>
        <dbReference type="EMBL" id="EPR79845.1"/>
    </source>
</evidence>
<dbReference type="Pfam" id="PF00120">
    <property type="entry name" value="Gln-synt_C"/>
    <property type="match status" value="1"/>
</dbReference>
<protein>
    <submittedName>
        <fullName evidence="5">Glutamate-ammonia ligase</fullName>
    </submittedName>
</protein>
<dbReference type="HOGENOM" id="CLU_024307_0_0_1"/>
<gene>
    <name evidence="5" type="ORF">SLOPH_2622</name>
</gene>
<dbReference type="Gene3D" id="1.20.120.1560">
    <property type="match status" value="1"/>
</dbReference>
<dbReference type="GO" id="GO:0004356">
    <property type="term" value="F:glutamine synthetase activity"/>
    <property type="evidence" value="ECO:0007669"/>
    <property type="project" value="InterPro"/>
</dbReference>
<dbReference type="InterPro" id="IPR052725">
    <property type="entry name" value="GS_Type-3"/>
</dbReference>
<evidence type="ECO:0000259" key="3">
    <source>
        <dbReference type="PROSITE" id="PS51986"/>
    </source>
</evidence>
<feature type="domain" description="GS catalytic" evidence="4">
    <location>
        <begin position="171"/>
        <end position="600"/>
    </location>
</feature>
<dbReference type="STRING" id="1358809.S7WA76"/>
<keyword evidence="5" id="KW-0436">Ligase</keyword>
<dbReference type="VEuPathDB" id="MicrosporidiaDB:SLOPH_2622"/>
<dbReference type="InterPro" id="IPR027303">
    <property type="entry name" value="Gln_synth_gly_rich_site"/>
</dbReference>
<dbReference type="PANTHER" id="PTHR42974">
    <property type="entry name" value="GLUTAMINE SYNTHETASE"/>
    <property type="match status" value="1"/>
</dbReference>
<dbReference type="InterPro" id="IPR040577">
    <property type="entry name" value="Gln-synt_C"/>
</dbReference>
<dbReference type="AlphaFoldDB" id="S7WA76"/>
<dbReference type="Gene3D" id="3.30.590.10">
    <property type="entry name" value="Glutamine synthetase/guanido kinase, catalytic domain"/>
    <property type="match status" value="1"/>
</dbReference>
<dbReference type="SUPFAM" id="SSF55931">
    <property type="entry name" value="Glutamine synthetase/guanido kinase"/>
    <property type="match status" value="1"/>
</dbReference>
<proteinExistence type="inferred from homology"/>
<comment type="caution">
    <text evidence="5">The sequence shown here is derived from an EMBL/GenBank/DDBJ whole genome shotgun (WGS) entry which is preliminary data.</text>
</comment>
<dbReference type="Pfam" id="PF12437">
    <property type="entry name" value="GSIII_N"/>
    <property type="match status" value="1"/>
</dbReference>
<dbReference type="InterPro" id="IPR022147">
    <property type="entry name" value="GSIII_N"/>
</dbReference>
<dbReference type="InParanoid" id="S7WA76"/>
<dbReference type="SMART" id="SM01230">
    <property type="entry name" value="Gln-synt_C"/>
    <property type="match status" value="1"/>
</dbReference>
<dbReference type="InterPro" id="IPR008147">
    <property type="entry name" value="Gln_synt_N"/>
</dbReference>
<reference evidence="6" key="1">
    <citation type="journal article" date="2013" name="PLoS Genet.">
        <title>The genome of Spraguea lophii and the basis of host-microsporidian interactions.</title>
        <authorList>
            <person name="Campbell S.E."/>
            <person name="Williams T.A."/>
            <person name="Yousuf A."/>
            <person name="Soanes D.M."/>
            <person name="Paszkiewicz K.H."/>
            <person name="Williams B.A.P."/>
        </authorList>
    </citation>
    <scope>NUCLEOTIDE SEQUENCE [LARGE SCALE GENOMIC DNA]</scope>
    <source>
        <strain evidence="6">42_110</strain>
    </source>
</reference>
<evidence type="ECO:0000259" key="4">
    <source>
        <dbReference type="PROSITE" id="PS51987"/>
    </source>
</evidence>
<dbReference type="PROSITE" id="PS51986">
    <property type="entry name" value="GS_BETA_GRASP"/>
    <property type="match status" value="1"/>
</dbReference>
<dbReference type="PANTHER" id="PTHR42974:SF1">
    <property type="entry name" value="TYPE-3 GLUTAMINE SYNTHETASE"/>
    <property type="match status" value="1"/>
</dbReference>
<dbReference type="PROSITE" id="PS00181">
    <property type="entry name" value="GLNA_ATP"/>
    <property type="match status" value="1"/>
</dbReference>
<evidence type="ECO:0000313" key="6">
    <source>
        <dbReference type="Proteomes" id="UP000014978"/>
    </source>
</evidence>
<dbReference type="OMA" id="VKWETYT"/>
<keyword evidence="6" id="KW-1185">Reference proteome</keyword>
<dbReference type="OrthoDB" id="415358at2759"/>
<evidence type="ECO:0000256" key="2">
    <source>
        <dbReference type="RuleBase" id="RU000384"/>
    </source>
</evidence>
<sequence length="735" mass="84295">MLDKHNNMYSPQVSKEFGSKVFDMKKMRDYLSKKEFIRLDGMIGRKMSLDESLTTSVAKAMKDWGIQNGATHFSHWFQPLSGVTAEKHDSFFDIENSRPIHEMGGESLIQQEPDASSFPSGGLRNTFEARGYSSWDPTSPAFIYKRILYIPSIFISFNGESLDYKTPLLKSLNVLKKSSKDVSQIFENNSDNFKSLLGWEQEYFLIDKNVLDSRIDIKITGRTLLGAAQPKGQAMCYNYFGVIPNKVKDFMCDVAKECFLLGIPIKTRHNEVAPNQYEFAHIHEEMNIAIDHNTLFMNILIDVAEKHNLTVLFHEKPFEGVNGSGKHCNWSLESNGKNLFTPKDTEIENLEFLTFFVNTLSAINKYGELLCASTAMASNDLRLGGHEAPPSIMSVFIGENMLRILKAMCGLESEGIKEKSLKQILSILPEIKIDTCDRNRTSPFAYNINKFEFRMVGSSANCARPMTVLNTIIAKQLKNFMLEYNENMVAINEDPNTLNKDVLIKILKAYLLNSERIIFNGDGYSKEWIITAKELGIPKIENAVEAFDVTVKRENIDLFTEMEVLTPSEIFSRHHYQLEQYCNIIKVEAETLIDIIKTNIIPSIISYQTDIIKNYKGLQNLQVIFSDESVDNLELKVEANDKCSNFFNSESSIGYEKRNMIITLENHIKFLSNKCKMVENNITENNSKELGKRAQNFEMLLRKECMELRICCDEVEKIMDERKWRLMKYRDIFGK</sequence>
<dbReference type="InterPro" id="IPR014746">
    <property type="entry name" value="Gln_synth/guanido_kin_cat_dom"/>
</dbReference>
<feature type="domain" description="GS beta-grasp" evidence="3">
    <location>
        <begin position="71"/>
        <end position="159"/>
    </location>
</feature>
<organism evidence="5 6">
    <name type="scientific">Spraguea lophii (strain 42_110)</name>
    <name type="common">Microsporidian parasite</name>
    <dbReference type="NCBI Taxonomy" id="1358809"/>
    <lineage>
        <taxon>Eukaryota</taxon>
        <taxon>Fungi</taxon>
        <taxon>Fungi incertae sedis</taxon>
        <taxon>Microsporidia</taxon>
        <taxon>Spragueidae</taxon>
        <taxon>Spraguea</taxon>
    </lineage>
</organism>
<dbReference type="GO" id="GO:0006542">
    <property type="term" value="P:glutamine biosynthetic process"/>
    <property type="evidence" value="ECO:0007669"/>
    <property type="project" value="InterPro"/>
</dbReference>
<name>S7WA76_SPRLO</name>
<comment type="similarity">
    <text evidence="1 2">Belongs to the glutamine synthetase family.</text>
</comment>
<dbReference type="Pfam" id="PF18318">
    <property type="entry name" value="Gln-synt_C-ter"/>
    <property type="match status" value="1"/>
</dbReference>
<accession>S7WA76</accession>
<dbReference type="PROSITE" id="PS51987">
    <property type="entry name" value="GS_CATALYTIC"/>
    <property type="match status" value="1"/>
</dbReference>
<dbReference type="EMBL" id="ATCN01000090">
    <property type="protein sequence ID" value="EPR79845.1"/>
    <property type="molecule type" value="Genomic_DNA"/>
</dbReference>
<dbReference type="Proteomes" id="UP000014978">
    <property type="component" value="Unassembled WGS sequence"/>
</dbReference>